<dbReference type="EMBL" id="QGNW01001192">
    <property type="protein sequence ID" value="RVW50801.1"/>
    <property type="molecule type" value="Genomic_DNA"/>
</dbReference>
<sequence length="120" mass="13696">MEVLNYLSQSGGVDNIHGCGGFGFFAWVQSRPTFMLVLLLKLYCHKGFPLAGSSEMINGLLVTERDNLFPCFLLVLNKALLANKWVWRFLWIEIDYGGRSWWGSLVRNKKLGVLRWQKGG</sequence>
<gene>
    <name evidence="1" type="ORF">CK203_076897</name>
</gene>
<protein>
    <submittedName>
        <fullName evidence="1">Uncharacterized protein</fullName>
    </submittedName>
</protein>
<proteinExistence type="predicted"/>
<dbReference type="Proteomes" id="UP000288805">
    <property type="component" value="Unassembled WGS sequence"/>
</dbReference>
<dbReference type="AlphaFoldDB" id="A0A438EST1"/>
<evidence type="ECO:0000313" key="2">
    <source>
        <dbReference type="Proteomes" id="UP000288805"/>
    </source>
</evidence>
<comment type="caution">
    <text evidence="1">The sequence shown here is derived from an EMBL/GenBank/DDBJ whole genome shotgun (WGS) entry which is preliminary data.</text>
</comment>
<evidence type="ECO:0000313" key="1">
    <source>
        <dbReference type="EMBL" id="RVW50801.1"/>
    </source>
</evidence>
<reference evidence="1 2" key="1">
    <citation type="journal article" date="2018" name="PLoS Genet.">
        <title>Population sequencing reveals clonal diversity and ancestral inbreeding in the grapevine cultivar Chardonnay.</title>
        <authorList>
            <person name="Roach M.J."/>
            <person name="Johnson D.L."/>
            <person name="Bohlmann J."/>
            <person name="van Vuuren H.J."/>
            <person name="Jones S.J."/>
            <person name="Pretorius I.S."/>
            <person name="Schmidt S.A."/>
            <person name="Borneman A.R."/>
        </authorList>
    </citation>
    <scope>NUCLEOTIDE SEQUENCE [LARGE SCALE GENOMIC DNA]</scope>
    <source>
        <strain evidence="2">cv. Chardonnay</strain>
        <tissue evidence="1">Leaf</tissue>
    </source>
</reference>
<organism evidence="1 2">
    <name type="scientific">Vitis vinifera</name>
    <name type="common">Grape</name>
    <dbReference type="NCBI Taxonomy" id="29760"/>
    <lineage>
        <taxon>Eukaryota</taxon>
        <taxon>Viridiplantae</taxon>
        <taxon>Streptophyta</taxon>
        <taxon>Embryophyta</taxon>
        <taxon>Tracheophyta</taxon>
        <taxon>Spermatophyta</taxon>
        <taxon>Magnoliopsida</taxon>
        <taxon>eudicotyledons</taxon>
        <taxon>Gunneridae</taxon>
        <taxon>Pentapetalae</taxon>
        <taxon>rosids</taxon>
        <taxon>Vitales</taxon>
        <taxon>Vitaceae</taxon>
        <taxon>Viteae</taxon>
        <taxon>Vitis</taxon>
    </lineage>
</organism>
<name>A0A438EST1_VITVI</name>
<accession>A0A438EST1</accession>